<sequence>MAKVLKGIVIGVLIGIAIGLVFPGFTMLATIGTRVGMLGVHGFLVSAAIGGGVLGGLIGAAQQFSVVPSLDMDTVMSRLRLSVDPQALGKWIVGETALASDVVYSENHGPDSIYVSYIIGAASHLIDSFGDLYIDDELISFSGEAATGDWMKRLSCFAELPRTVSCDTPSTLLPAVHRTKAWQRT</sequence>
<protein>
    <submittedName>
        <fullName evidence="2">Uncharacterized protein</fullName>
    </submittedName>
</protein>
<dbReference type="AlphaFoldDB" id="A0A0F9H4N8"/>
<evidence type="ECO:0000256" key="1">
    <source>
        <dbReference type="SAM" id="Phobius"/>
    </source>
</evidence>
<feature type="transmembrane region" description="Helical" evidence="1">
    <location>
        <begin position="7"/>
        <end position="32"/>
    </location>
</feature>
<gene>
    <name evidence="2" type="ORF">LCGC14_1829350</name>
</gene>
<accession>A0A0F9H4N8</accession>
<evidence type="ECO:0000313" key="2">
    <source>
        <dbReference type="EMBL" id="KKL97941.1"/>
    </source>
</evidence>
<dbReference type="EMBL" id="LAZR01018041">
    <property type="protein sequence ID" value="KKL97941.1"/>
    <property type="molecule type" value="Genomic_DNA"/>
</dbReference>
<feature type="transmembrane region" description="Helical" evidence="1">
    <location>
        <begin position="38"/>
        <end position="60"/>
    </location>
</feature>
<keyword evidence="1" id="KW-0812">Transmembrane</keyword>
<reference evidence="2" key="1">
    <citation type="journal article" date="2015" name="Nature">
        <title>Complex archaea that bridge the gap between prokaryotes and eukaryotes.</title>
        <authorList>
            <person name="Spang A."/>
            <person name="Saw J.H."/>
            <person name="Jorgensen S.L."/>
            <person name="Zaremba-Niedzwiedzka K."/>
            <person name="Martijn J."/>
            <person name="Lind A.E."/>
            <person name="van Eijk R."/>
            <person name="Schleper C."/>
            <person name="Guy L."/>
            <person name="Ettema T.J."/>
        </authorList>
    </citation>
    <scope>NUCLEOTIDE SEQUENCE</scope>
</reference>
<comment type="caution">
    <text evidence="2">The sequence shown here is derived from an EMBL/GenBank/DDBJ whole genome shotgun (WGS) entry which is preliminary data.</text>
</comment>
<name>A0A0F9H4N8_9ZZZZ</name>
<organism evidence="2">
    <name type="scientific">marine sediment metagenome</name>
    <dbReference type="NCBI Taxonomy" id="412755"/>
    <lineage>
        <taxon>unclassified sequences</taxon>
        <taxon>metagenomes</taxon>
        <taxon>ecological metagenomes</taxon>
    </lineage>
</organism>
<keyword evidence="1" id="KW-0472">Membrane</keyword>
<proteinExistence type="predicted"/>
<feature type="non-terminal residue" evidence="2">
    <location>
        <position position="185"/>
    </location>
</feature>
<keyword evidence="1" id="KW-1133">Transmembrane helix</keyword>